<keyword evidence="2" id="KW-1185">Reference proteome</keyword>
<protein>
    <submittedName>
        <fullName evidence="1">Uncharacterized protein</fullName>
    </submittedName>
</protein>
<proteinExistence type="predicted"/>
<reference evidence="2" key="1">
    <citation type="journal article" date="2023" name="Nat. Plants">
        <title>Single-cell RNA sequencing provides a high-resolution roadmap for understanding the multicellular compartmentation of specialized metabolism.</title>
        <authorList>
            <person name="Sun S."/>
            <person name="Shen X."/>
            <person name="Li Y."/>
            <person name="Li Y."/>
            <person name="Wang S."/>
            <person name="Li R."/>
            <person name="Zhang H."/>
            <person name="Shen G."/>
            <person name="Guo B."/>
            <person name="Wei J."/>
            <person name="Xu J."/>
            <person name="St-Pierre B."/>
            <person name="Chen S."/>
            <person name="Sun C."/>
        </authorList>
    </citation>
    <scope>NUCLEOTIDE SEQUENCE [LARGE SCALE GENOMIC DNA]</scope>
</reference>
<evidence type="ECO:0000313" key="1">
    <source>
        <dbReference type="EMBL" id="KAI5657989.1"/>
    </source>
</evidence>
<accession>A0ACC0ACT4</accession>
<dbReference type="EMBL" id="CM044706">
    <property type="protein sequence ID" value="KAI5657989.1"/>
    <property type="molecule type" value="Genomic_DNA"/>
</dbReference>
<evidence type="ECO:0000313" key="2">
    <source>
        <dbReference type="Proteomes" id="UP001060085"/>
    </source>
</evidence>
<gene>
    <name evidence="1" type="ORF">M9H77_26782</name>
</gene>
<organism evidence="1 2">
    <name type="scientific">Catharanthus roseus</name>
    <name type="common">Madagascar periwinkle</name>
    <name type="synonym">Vinca rosea</name>
    <dbReference type="NCBI Taxonomy" id="4058"/>
    <lineage>
        <taxon>Eukaryota</taxon>
        <taxon>Viridiplantae</taxon>
        <taxon>Streptophyta</taxon>
        <taxon>Embryophyta</taxon>
        <taxon>Tracheophyta</taxon>
        <taxon>Spermatophyta</taxon>
        <taxon>Magnoliopsida</taxon>
        <taxon>eudicotyledons</taxon>
        <taxon>Gunneridae</taxon>
        <taxon>Pentapetalae</taxon>
        <taxon>asterids</taxon>
        <taxon>lamiids</taxon>
        <taxon>Gentianales</taxon>
        <taxon>Apocynaceae</taxon>
        <taxon>Rauvolfioideae</taxon>
        <taxon>Vinceae</taxon>
        <taxon>Catharanthinae</taxon>
        <taxon>Catharanthus</taxon>
    </lineage>
</organism>
<comment type="caution">
    <text evidence="1">The sequence shown here is derived from an EMBL/GenBank/DDBJ whole genome shotgun (WGS) entry which is preliminary data.</text>
</comment>
<dbReference type="Proteomes" id="UP001060085">
    <property type="component" value="Linkage Group LG06"/>
</dbReference>
<name>A0ACC0ACT4_CATRO</name>
<sequence length="121" mass="14254">MENQIELLSRMIIEKLLSNIPSNTITLRDVEGQVMMFPMFMDDEDETTQEAEESTFPRSQEPLLITTVVEKSKKVENLPENRNEHEGDELERETESCVENNRYHKHKQQETEIDVIEKSEE</sequence>